<evidence type="ECO:0000313" key="3">
    <source>
        <dbReference type="Proteomes" id="UP001165190"/>
    </source>
</evidence>
<protein>
    <submittedName>
        <fullName evidence="2">Uncharacterized protein</fullName>
    </submittedName>
</protein>
<sequence>MTAAERPSDYTDNSLKRKAPIGNDSAVYRGNGNGSNGSHGSGRDTGNGYWNGKDIGNGKGSHKRVERSKKSSFWRNQTLCCFLCKGPHRVASCLHKVALNVLKTITQDGYGSDH</sequence>
<dbReference type="AlphaFoldDB" id="A0A9W7I080"/>
<feature type="compositionally biased region" description="Basic residues" evidence="1">
    <location>
        <begin position="60"/>
        <end position="72"/>
    </location>
</feature>
<dbReference type="EMBL" id="BSYR01000021">
    <property type="protein sequence ID" value="GMI86566.1"/>
    <property type="molecule type" value="Genomic_DNA"/>
</dbReference>
<dbReference type="Proteomes" id="UP001165190">
    <property type="component" value="Unassembled WGS sequence"/>
</dbReference>
<feature type="compositionally biased region" description="Gly residues" evidence="1">
    <location>
        <begin position="31"/>
        <end position="45"/>
    </location>
</feature>
<keyword evidence="3" id="KW-1185">Reference proteome</keyword>
<organism evidence="2 3">
    <name type="scientific">Hibiscus trionum</name>
    <name type="common">Flower of an hour</name>
    <dbReference type="NCBI Taxonomy" id="183268"/>
    <lineage>
        <taxon>Eukaryota</taxon>
        <taxon>Viridiplantae</taxon>
        <taxon>Streptophyta</taxon>
        <taxon>Embryophyta</taxon>
        <taxon>Tracheophyta</taxon>
        <taxon>Spermatophyta</taxon>
        <taxon>Magnoliopsida</taxon>
        <taxon>eudicotyledons</taxon>
        <taxon>Gunneridae</taxon>
        <taxon>Pentapetalae</taxon>
        <taxon>rosids</taxon>
        <taxon>malvids</taxon>
        <taxon>Malvales</taxon>
        <taxon>Malvaceae</taxon>
        <taxon>Malvoideae</taxon>
        <taxon>Hibiscus</taxon>
    </lineage>
</organism>
<accession>A0A9W7I080</accession>
<proteinExistence type="predicted"/>
<evidence type="ECO:0000313" key="2">
    <source>
        <dbReference type="EMBL" id="GMI86566.1"/>
    </source>
</evidence>
<gene>
    <name evidence="2" type="ORF">HRI_002325900</name>
</gene>
<name>A0A9W7I080_HIBTR</name>
<evidence type="ECO:0000256" key="1">
    <source>
        <dbReference type="SAM" id="MobiDB-lite"/>
    </source>
</evidence>
<comment type="caution">
    <text evidence="2">The sequence shown here is derived from an EMBL/GenBank/DDBJ whole genome shotgun (WGS) entry which is preliminary data.</text>
</comment>
<feature type="region of interest" description="Disordered" evidence="1">
    <location>
        <begin position="1"/>
        <end position="72"/>
    </location>
</feature>
<reference evidence="2" key="1">
    <citation type="submission" date="2023-05" db="EMBL/GenBank/DDBJ databases">
        <title>Genome and transcriptome analyses reveal genes involved in the formation of fine ridges on petal epidermal cells in Hibiscus trionum.</title>
        <authorList>
            <person name="Koshimizu S."/>
            <person name="Masuda S."/>
            <person name="Ishii T."/>
            <person name="Shirasu K."/>
            <person name="Hoshino A."/>
            <person name="Arita M."/>
        </authorList>
    </citation>
    <scope>NUCLEOTIDE SEQUENCE</scope>
    <source>
        <strain evidence="2">Hamamatsu line</strain>
    </source>
</reference>